<organism evidence="4 5">
    <name type="scientific">Ramlibacter lithotrophicus</name>
    <dbReference type="NCBI Taxonomy" id="2606681"/>
    <lineage>
        <taxon>Bacteria</taxon>
        <taxon>Pseudomonadati</taxon>
        <taxon>Pseudomonadota</taxon>
        <taxon>Betaproteobacteria</taxon>
        <taxon>Burkholderiales</taxon>
        <taxon>Comamonadaceae</taxon>
        <taxon>Ramlibacter</taxon>
    </lineage>
</organism>
<dbReference type="InterPro" id="IPR051010">
    <property type="entry name" value="BCAA_transport"/>
</dbReference>
<dbReference type="Proteomes" id="UP000521868">
    <property type="component" value="Unassembled WGS sequence"/>
</dbReference>
<protein>
    <submittedName>
        <fullName evidence="4">ABC transporter substrate-binding protein</fullName>
    </submittedName>
</protein>
<keyword evidence="5" id="KW-1185">Reference proteome</keyword>
<evidence type="ECO:0000313" key="5">
    <source>
        <dbReference type="Proteomes" id="UP000521868"/>
    </source>
</evidence>
<evidence type="ECO:0000256" key="2">
    <source>
        <dbReference type="ARBA" id="ARBA00022729"/>
    </source>
</evidence>
<evidence type="ECO:0000259" key="3">
    <source>
        <dbReference type="Pfam" id="PF13458"/>
    </source>
</evidence>
<dbReference type="InterPro" id="IPR028082">
    <property type="entry name" value="Peripla_BP_I"/>
</dbReference>
<dbReference type="InterPro" id="IPR028081">
    <property type="entry name" value="Leu-bd"/>
</dbReference>
<dbReference type="EMBL" id="VTOX01000011">
    <property type="protein sequence ID" value="NKE68544.1"/>
    <property type="molecule type" value="Genomic_DNA"/>
</dbReference>
<dbReference type="Pfam" id="PF13458">
    <property type="entry name" value="Peripla_BP_6"/>
    <property type="match status" value="1"/>
</dbReference>
<evidence type="ECO:0000256" key="1">
    <source>
        <dbReference type="ARBA" id="ARBA00010062"/>
    </source>
</evidence>
<comment type="similarity">
    <text evidence="1">Belongs to the leucine-binding protein family.</text>
</comment>
<proteinExistence type="inferred from homology"/>
<dbReference type="SUPFAM" id="SSF53822">
    <property type="entry name" value="Periplasmic binding protein-like I"/>
    <property type="match status" value="1"/>
</dbReference>
<comment type="caution">
    <text evidence="4">The sequence shown here is derived from an EMBL/GenBank/DDBJ whole genome shotgun (WGS) entry which is preliminary data.</text>
</comment>
<reference evidence="4 5" key="1">
    <citation type="journal article" date="2020" name="Nature">
        <title>Bacterial chemolithoautotrophy via manganese oxidation.</title>
        <authorList>
            <person name="Yu H."/>
            <person name="Leadbetter J.R."/>
        </authorList>
    </citation>
    <scope>NUCLEOTIDE SEQUENCE [LARGE SCALE GENOMIC DNA]</scope>
    <source>
        <strain evidence="4 5">RBP-1</strain>
    </source>
</reference>
<accession>A0A7X6I8Q4</accession>
<keyword evidence="2" id="KW-0732">Signal</keyword>
<gene>
    <name evidence="4" type="ORF">RAMLITH_22245</name>
</gene>
<name>A0A7X6I8Q4_9BURK</name>
<feature type="domain" description="Leucine-binding protein" evidence="3">
    <location>
        <begin position="20"/>
        <end position="358"/>
    </location>
</feature>
<dbReference type="AlphaFoldDB" id="A0A7X6I8Q4"/>
<evidence type="ECO:0000313" key="4">
    <source>
        <dbReference type="EMBL" id="NKE68544.1"/>
    </source>
</evidence>
<sequence length="398" mass="44104">MATAALGLGAPAILRAQSNSIRIGHLTPRTGFLGPMGEYAVMGVTLAVEEINAAGGVLGRPYELLMEDSVNPQTASTKAQRMVERDRVDVIVGEISSASGLAIAQVASRAQKLFLQTGCNSDELRGKSCSRYMFHLEANNSMYVRTIGREMLRQNMVKGKRWMAFTADYAFGHDLFEKTKRFMDQNGAVFVSNDNIPTDATEYSSMILKIRQQRPDLVMSNLAGNQTTNFMKQYREFNLPIPLAGADLNASSIWGAGEGSFSGTWPIIWTHQVQSPTAKAFTERFTKRWGRPPDNQAVADYLAVKVLARAMQETKTTDVQKLIGYLESGVKFDVLRAREGYFRPWDHQLMFEMYTVKPAEGKPASKWDVMQTSASVPGPNESLEVLAPTREENACTFA</sequence>
<dbReference type="PANTHER" id="PTHR30483:SF6">
    <property type="entry name" value="PERIPLASMIC BINDING PROTEIN OF ABC TRANSPORTER FOR NATURAL AMINO ACIDS"/>
    <property type="match status" value="1"/>
</dbReference>
<dbReference type="PANTHER" id="PTHR30483">
    <property type="entry name" value="LEUCINE-SPECIFIC-BINDING PROTEIN"/>
    <property type="match status" value="1"/>
</dbReference>
<dbReference type="Gene3D" id="3.40.50.2300">
    <property type="match status" value="2"/>
</dbReference>